<keyword evidence="3" id="KW-1185">Reference proteome</keyword>
<dbReference type="Proteomes" id="UP001549164">
    <property type="component" value="Unassembled WGS sequence"/>
</dbReference>
<dbReference type="EMBL" id="JBEPLY010000003">
    <property type="protein sequence ID" value="MET3599051.1"/>
    <property type="molecule type" value="Genomic_DNA"/>
</dbReference>
<name>A0ABV2I7Z4_9HYPH</name>
<comment type="caution">
    <text evidence="2">The sequence shown here is derived from an EMBL/GenBank/DDBJ whole genome shotgun (WGS) entry which is preliminary data.</text>
</comment>
<evidence type="ECO:0000313" key="3">
    <source>
        <dbReference type="Proteomes" id="UP001549164"/>
    </source>
</evidence>
<reference evidence="2 3" key="1">
    <citation type="submission" date="2024-06" db="EMBL/GenBank/DDBJ databases">
        <title>Genomic Encyclopedia of Type Strains, Phase IV (KMG-IV): sequencing the most valuable type-strain genomes for metagenomic binning, comparative biology and taxonomic classification.</title>
        <authorList>
            <person name="Goeker M."/>
        </authorList>
    </citation>
    <scope>NUCLEOTIDE SEQUENCE [LARGE SCALE GENOMIC DNA]</scope>
    <source>
        <strain evidence="2 3">DSM 28102</strain>
    </source>
</reference>
<evidence type="ECO:0000313" key="2">
    <source>
        <dbReference type="EMBL" id="MET3599051.1"/>
    </source>
</evidence>
<organism evidence="2 3">
    <name type="scientific">Martelella mangrovi</name>
    <dbReference type="NCBI Taxonomy" id="1397477"/>
    <lineage>
        <taxon>Bacteria</taxon>
        <taxon>Pseudomonadati</taxon>
        <taxon>Pseudomonadota</taxon>
        <taxon>Alphaproteobacteria</taxon>
        <taxon>Hyphomicrobiales</taxon>
        <taxon>Aurantimonadaceae</taxon>
        <taxon>Martelella</taxon>
    </lineage>
</organism>
<proteinExistence type="predicted"/>
<accession>A0ABV2I7Z4</accession>
<dbReference type="RefSeq" id="WP_319517367.1">
    <property type="nucleotide sequence ID" value="NZ_JBEPLY010000003.1"/>
</dbReference>
<feature type="chain" id="PRO_5046239281" description="Tat pathway signal protein" evidence="1">
    <location>
        <begin position="21"/>
        <end position="157"/>
    </location>
</feature>
<evidence type="ECO:0008006" key="4">
    <source>
        <dbReference type="Google" id="ProtNLM"/>
    </source>
</evidence>
<feature type="signal peptide" evidence="1">
    <location>
        <begin position="1"/>
        <end position="20"/>
    </location>
</feature>
<keyword evidence="1" id="KW-0732">Signal</keyword>
<gene>
    <name evidence="2" type="ORF">ABID12_000982</name>
</gene>
<evidence type="ECO:0000256" key="1">
    <source>
        <dbReference type="SAM" id="SignalP"/>
    </source>
</evidence>
<protein>
    <recommendedName>
        <fullName evidence="4">Tat pathway signal protein</fullName>
    </recommendedName>
</protein>
<sequence>MKILPCAVAALFVMSQPILAQETAADDTDVPAAADEANAPAAPETAGLSISLNALDTTANGCKLTFLVENNLSETVESLQAEVALFDVDGVVDRLTMLDFLTLPAGKMRVRQFELPGEDCDALGGLLLNDIKVCDAAGVDCMAELETDSKAGIPFDG</sequence>